<evidence type="ECO:0000313" key="2">
    <source>
        <dbReference type="Proteomes" id="UP000664815"/>
    </source>
</evidence>
<dbReference type="Proteomes" id="UP000664815">
    <property type="component" value="Unassembled WGS sequence"/>
</dbReference>
<dbReference type="EMBL" id="JAFKMG010001054">
    <property type="protein sequence ID" value="MBN8799998.1"/>
    <property type="molecule type" value="Genomic_DNA"/>
</dbReference>
<gene>
    <name evidence="1" type="ORF">J0H45_11720</name>
</gene>
<evidence type="ECO:0000313" key="1">
    <source>
        <dbReference type="EMBL" id="MBN8799998.1"/>
    </source>
</evidence>
<protein>
    <recommendedName>
        <fullName evidence="3">Phage tail tape measure protein</fullName>
    </recommendedName>
</protein>
<accession>A0A9D8KXW7</accession>
<feature type="non-terminal residue" evidence="1">
    <location>
        <position position="1"/>
    </location>
</feature>
<dbReference type="AlphaFoldDB" id="A0A9D8KXW7"/>
<comment type="caution">
    <text evidence="1">The sequence shown here is derived from an EMBL/GenBank/DDBJ whole genome shotgun (WGS) entry which is preliminary data.</text>
</comment>
<name>A0A9D8KXW7_9GAMM</name>
<feature type="non-terminal residue" evidence="1">
    <location>
        <position position="546"/>
    </location>
</feature>
<evidence type="ECO:0008006" key="3">
    <source>
        <dbReference type="Google" id="ProtNLM"/>
    </source>
</evidence>
<reference evidence="1" key="1">
    <citation type="submission" date="2021-02" db="EMBL/GenBank/DDBJ databases">
        <title>Thiocyanate and organic carbon inputs drive convergent selection for specific autotrophic Afipia and Thiobacillus strains within complex microbiomes.</title>
        <authorList>
            <person name="Huddy R.J."/>
            <person name="Sachdeva R."/>
            <person name="Kadzinga F."/>
            <person name="Kantor R.S."/>
            <person name="Harrison S.T.L."/>
            <person name="Banfield J.F."/>
        </authorList>
    </citation>
    <scope>NUCLEOTIDE SEQUENCE</scope>
    <source>
        <strain evidence="1">SCN18_10_11_15_R1_P_69_7</strain>
    </source>
</reference>
<organism evidence="1 2">
    <name type="scientific">Stenotrophomonas nitritireducens</name>
    <dbReference type="NCBI Taxonomy" id="83617"/>
    <lineage>
        <taxon>Bacteria</taxon>
        <taxon>Pseudomonadati</taxon>
        <taxon>Pseudomonadota</taxon>
        <taxon>Gammaproteobacteria</taxon>
        <taxon>Lysobacterales</taxon>
        <taxon>Lysobacteraceae</taxon>
        <taxon>Stenotrophomonas</taxon>
    </lineage>
</organism>
<proteinExistence type="predicted"/>
<sequence>LKNQLNEVLTGDTGGEGIKGLTAAVNSFTDLLGDPSTKDGLATFGEGLVNIAAFAAEATAMVGGLWGILSQARKPIDQKSYQGLLQEQMRLQESIANDEAGATASFGLSKAQEAQLLQDKRNRLAAVEAQMRYAELMERAAGVKIIDNGQALPDSTFKDGNRPLPKVMSPEEERKLKAAQAAWKKQQEQIKKYSAEAAIAAGTMSGPLDEAMAKHTQRMAELNEAMGKGNILQADAGVLMAQSAKEYAKVAAEVERAQRAPKALLASMEQELQLLGMAGPARELYRRQLMNESDMREEINRAMEAGAKFSQDEIAQLMERARAYAGVSMHMEEVARAAEDWQQVAVNAAGGVADAFTDVFAGQIKNAKDFFSELKDVFKRGWWDVVRTGLQQQFVNPIQKAIQGMLSGQGFAAAGTGYAGLGSTIAGGIVQGAQRAGIGSLGVGSTIGAAAGSVGGFGHNVAGFGGFQGQMYGFGGAAGSMGGGGGSGFGMPPGMGLFGKSLLTGEFAGGLPYAGAGLGLLGAYYGLTQRGSGGMSSILAGASYGA</sequence>